<dbReference type="RefSeq" id="WP_197114000.1">
    <property type="nucleotide sequence ID" value="NZ_JACBXQ010000001.1"/>
</dbReference>
<dbReference type="EMBL" id="JACBXQ010000001">
    <property type="protein sequence ID" value="MBG9985557.1"/>
    <property type="molecule type" value="Genomic_DNA"/>
</dbReference>
<accession>A0ABS0LNK1</accession>
<evidence type="ECO:0000313" key="2">
    <source>
        <dbReference type="EMBL" id="MBG9985557.1"/>
    </source>
</evidence>
<dbReference type="Pfam" id="PF11139">
    <property type="entry name" value="SfLAP"/>
    <property type="match status" value="1"/>
</dbReference>
<gene>
    <name evidence="2" type="ORF">HZY91_01450</name>
</gene>
<reference evidence="2 3" key="1">
    <citation type="submission" date="2020-07" db="EMBL/GenBank/DDBJ databases">
        <title>Facklamia lactis sp. nov., isolated from raw milk.</title>
        <authorList>
            <person name="Doll E.V."/>
            <person name="Huptas C."/>
            <person name="Staib L."/>
            <person name="Wenning M."/>
            <person name="Scherer S."/>
        </authorList>
    </citation>
    <scope>NUCLEOTIDE SEQUENCE [LARGE SCALE GENOMIC DNA]</scope>
    <source>
        <strain evidence="2 3">DSM 111018</strain>
    </source>
</reference>
<feature type="transmembrane region" description="Helical" evidence="1">
    <location>
        <begin position="163"/>
        <end position="188"/>
    </location>
</feature>
<keyword evidence="1" id="KW-0812">Transmembrane</keyword>
<keyword evidence="1" id="KW-1133">Transmembrane helix</keyword>
<protein>
    <submittedName>
        <fullName evidence="2">Uncharacterized protein</fullName>
    </submittedName>
</protein>
<organism evidence="2 3">
    <name type="scientific">Facklamia lactis</name>
    <dbReference type="NCBI Taxonomy" id="2749967"/>
    <lineage>
        <taxon>Bacteria</taxon>
        <taxon>Bacillati</taxon>
        <taxon>Bacillota</taxon>
        <taxon>Bacilli</taxon>
        <taxon>Lactobacillales</taxon>
        <taxon>Aerococcaceae</taxon>
        <taxon>Facklamia</taxon>
    </lineage>
</organism>
<dbReference type="Proteomes" id="UP000721415">
    <property type="component" value="Unassembled WGS sequence"/>
</dbReference>
<keyword evidence="3" id="KW-1185">Reference proteome</keyword>
<feature type="transmembrane region" description="Helical" evidence="1">
    <location>
        <begin position="37"/>
        <end position="57"/>
    </location>
</feature>
<evidence type="ECO:0000313" key="3">
    <source>
        <dbReference type="Proteomes" id="UP000721415"/>
    </source>
</evidence>
<feature type="transmembrane region" description="Helical" evidence="1">
    <location>
        <begin position="77"/>
        <end position="98"/>
    </location>
</feature>
<feature type="transmembrane region" description="Helical" evidence="1">
    <location>
        <begin position="127"/>
        <end position="151"/>
    </location>
</feature>
<name>A0ABS0LNK1_9LACT</name>
<dbReference type="InterPro" id="IPR021315">
    <property type="entry name" value="Gap/Sap"/>
</dbReference>
<sequence>MQLLMITIIAGVTDGMNPVAIAQQLLIQSKTSNQHHILFYIAGIEVTNFIFGLMFYYGFAELFSKSINTFQANLPYLWWAGQALLAIGFIYYGGVRLYQRLFQSKSNKLILAEENNTFNGFLSKKKLFLIGIIACAAELPTAAPYLAYLAYLTSLELSNVTFILLLLLYNIIIFNWPLYLLYIASVLFNQYLDKLYQSLQKIFDMMSHYLLPLASISIGLLWILQLSK</sequence>
<evidence type="ECO:0000256" key="1">
    <source>
        <dbReference type="SAM" id="Phobius"/>
    </source>
</evidence>
<proteinExistence type="predicted"/>
<comment type="caution">
    <text evidence="2">The sequence shown here is derived from an EMBL/GenBank/DDBJ whole genome shotgun (WGS) entry which is preliminary data.</text>
</comment>
<feature type="transmembrane region" description="Helical" evidence="1">
    <location>
        <begin position="209"/>
        <end position="227"/>
    </location>
</feature>
<keyword evidence="1" id="KW-0472">Membrane</keyword>